<dbReference type="InterPro" id="IPR016181">
    <property type="entry name" value="Acyl_CoA_acyltransferase"/>
</dbReference>
<evidence type="ECO:0000313" key="5">
    <source>
        <dbReference type="Proteomes" id="UP000800303"/>
    </source>
</evidence>
<evidence type="ECO:0000256" key="2">
    <source>
        <dbReference type="ARBA" id="ARBA00023315"/>
    </source>
</evidence>
<keyword evidence="5" id="KW-1185">Reference proteome</keyword>
<dbReference type="PANTHER" id="PTHR43877">
    <property type="entry name" value="AMINOALKYLPHOSPHONATE N-ACETYLTRANSFERASE-RELATED-RELATED"/>
    <property type="match status" value="1"/>
</dbReference>
<reference evidence="4 5" key="1">
    <citation type="submission" date="2020-01" db="EMBL/GenBank/DDBJ databases">
        <title>Polyphasic characterisation and genomic insights into a novel alkali tolerant bacterium VR-M41.</title>
        <authorList>
            <person name="Vemuluri V.R."/>
        </authorList>
    </citation>
    <scope>NUCLEOTIDE SEQUENCE [LARGE SCALE GENOMIC DNA]</scope>
    <source>
        <strain evidence="4 5">VR-M41</strain>
    </source>
</reference>
<name>A0ABX0FDM7_9BACL</name>
<dbReference type="PANTHER" id="PTHR43877:SF2">
    <property type="entry name" value="AMINOALKYLPHOSPHONATE N-ACETYLTRANSFERASE-RELATED"/>
    <property type="match status" value="1"/>
</dbReference>
<dbReference type="Pfam" id="PF00583">
    <property type="entry name" value="Acetyltransf_1"/>
    <property type="match status" value="1"/>
</dbReference>
<protein>
    <submittedName>
        <fullName evidence="4">GNAT family N-acetyltransferase</fullName>
    </submittedName>
</protein>
<dbReference type="Proteomes" id="UP000800303">
    <property type="component" value="Unassembled WGS sequence"/>
</dbReference>
<sequence>MTTELRKCGVSDLPALRQIGIETFSETFGAQNKPENMRAYLEKAFHEQQLEKELSTEGSAFFFLSVEGELAGFLKVNVGVAQSEPMGDDALEVERIYVRSAFQKKGLGKALIDQAFRLAEEQGKTKVWLGVWEKNGGAVAFYEKMGFERIGAHSFLMGDEEQTDWIMTKMLDKSL</sequence>
<evidence type="ECO:0000256" key="1">
    <source>
        <dbReference type="ARBA" id="ARBA00022679"/>
    </source>
</evidence>
<dbReference type="CDD" id="cd04301">
    <property type="entry name" value="NAT_SF"/>
    <property type="match status" value="1"/>
</dbReference>
<dbReference type="Gene3D" id="3.40.630.30">
    <property type="match status" value="1"/>
</dbReference>
<dbReference type="InterPro" id="IPR000182">
    <property type="entry name" value="GNAT_dom"/>
</dbReference>
<evidence type="ECO:0000259" key="3">
    <source>
        <dbReference type="PROSITE" id="PS51186"/>
    </source>
</evidence>
<feature type="domain" description="N-acetyltransferase" evidence="3">
    <location>
        <begin position="3"/>
        <end position="172"/>
    </location>
</feature>
<dbReference type="EMBL" id="JAAFGS010000004">
    <property type="protein sequence ID" value="NGZ76437.1"/>
    <property type="molecule type" value="Genomic_DNA"/>
</dbReference>
<dbReference type="PROSITE" id="PS51186">
    <property type="entry name" value="GNAT"/>
    <property type="match status" value="1"/>
</dbReference>
<organism evidence="4 5">
    <name type="scientific">Saccharibacillus alkalitolerans</name>
    <dbReference type="NCBI Taxonomy" id="2705290"/>
    <lineage>
        <taxon>Bacteria</taxon>
        <taxon>Bacillati</taxon>
        <taxon>Bacillota</taxon>
        <taxon>Bacilli</taxon>
        <taxon>Bacillales</taxon>
        <taxon>Paenibacillaceae</taxon>
        <taxon>Saccharibacillus</taxon>
    </lineage>
</organism>
<keyword evidence="2" id="KW-0012">Acyltransferase</keyword>
<evidence type="ECO:0000313" key="4">
    <source>
        <dbReference type="EMBL" id="NGZ76437.1"/>
    </source>
</evidence>
<keyword evidence="1" id="KW-0808">Transferase</keyword>
<gene>
    <name evidence="4" type="ORF">GYN08_13995</name>
</gene>
<dbReference type="SUPFAM" id="SSF55729">
    <property type="entry name" value="Acyl-CoA N-acyltransferases (Nat)"/>
    <property type="match status" value="1"/>
</dbReference>
<accession>A0ABX0FDM7</accession>
<comment type="caution">
    <text evidence="4">The sequence shown here is derived from an EMBL/GenBank/DDBJ whole genome shotgun (WGS) entry which is preliminary data.</text>
</comment>
<dbReference type="InterPro" id="IPR050832">
    <property type="entry name" value="Bact_Acetyltransf"/>
</dbReference>
<proteinExistence type="predicted"/>
<dbReference type="RefSeq" id="WP_166275221.1">
    <property type="nucleotide sequence ID" value="NZ_JAAFGS010000004.1"/>
</dbReference>